<dbReference type="InterPro" id="IPR032807">
    <property type="entry name" value="GNVR"/>
</dbReference>
<dbReference type="Proteomes" id="UP000245489">
    <property type="component" value="Unassembled WGS sequence"/>
</dbReference>
<keyword evidence="10" id="KW-0418">Kinase</keyword>
<dbReference type="InterPro" id="IPR005702">
    <property type="entry name" value="Wzc-like_C"/>
</dbReference>
<evidence type="ECO:0000256" key="6">
    <source>
        <dbReference type="ARBA" id="ARBA00022519"/>
    </source>
</evidence>
<comment type="catalytic activity">
    <reaction evidence="15">
        <text>L-tyrosyl-[protein] + ATP = O-phospho-L-tyrosyl-[protein] + ADP + H(+)</text>
        <dbReference type="Rhea" id="RHEA:10596"/>
        <dbReference type="Rhea" id="RHEA-COMP:10136"/>
        <dbReference type="Rhea" id="RHEA-COMP:20101"/>
        <dbReference type="ChEBI" id="CHEBI:15378"/>
        <dbReference type="ChEBI" id="CHEBI:30616"/>
        <dbReference type="ChEBI" id="CHEBI:46858"/>
        <dbReference type="ChEBI" id="CHEBI:61978"/>
        <dbReference type="ChEBI" id="CHEBI:456216"/>
        <dbReference type="EC" id="2.7.10.2"/>
    </reaction>
</comment>
<evidence type="ECO:0000256" key="17">
    <source>
        <dbReference type="SAM" id="Phobius"/>
    </source>
</evidence>
<dbReference type="OrthoDB" id="9794577at2"/>
<comment type="similarity">
    <text evidence="3">Belongs to the etk/wzc family.</text>
</comment>
<comment type="similarity">
    <text evidence="2">Belongs to the CpsD/CapB family.</text>
</comment>
<dbReference type="EC" id="2.7.10.2" evidence="4"/>
<evidence type="ECO:0000256" key="13">
    <source>
        <dbReference type="ARBA" id="ARBA00023136"/>
    </source>
</evidence>
<dbReference type="RefSeq" id="WP_109744155.1">
    <property type="nucleotide sequence ID" value="NZ_QGGO01000020.1"/>
</dbReference>
<dbReference type="SUPFAM" id="SSF52540">
    <property type="entry name" value="P-loop containing nucleoside triphosphate hydrolases"/>
    <property type="match status" value="1"/>
</dbReference>
<evidence type="ECO:0000256" key="3">
    <source>
        <dbReference type="ARBA" id="ARBA00008883"/>
    </source>
</evidence>
<dbReference type="PANTHER" id="PTHR32309:SF13">
    <property type="entry name" value="FERRIC ENTEROBACTIN TRANSPORT PROTEIN FEPE"/>
    <property type="match status" value="1"/>
</dbReference>
<evidence type="ECO:0000259" key="18">
    <source>
        <dbReference type="Pfam" id="PF02706"/>
    </source>
</evidence>
<evidence type="ECO:0000259" key="20">
    <source>
        <dbReference type="Pfam" id="PF13807"/>
    </source>
</evidence>
<comment type="subcellular location">
    <subcellularLocation>
        <location evidence="1">Cell inner membrane</location>
        <topology evidence="1">Multi-pass membrane protein</topology>
    </subcellularLocation>
</comment>
<keyword evidence="7" id="KW-0808">Transferase</keyword>
<dbReference type="Pfam" id="PF13614">
    <property type="entry name" value="AAA_31"/>
    <property type="match status" value="1"/>
</dbReference>
<evidence type="ECO:0000256" key="9">
    <source>
        <dbReference type="ARBA" id="ARBA00022741"/>
    </source>
</evidence>
<dbReference type="GO" id="GO:0005524">
    <property type="term" value="F:ATP binding"/>
    <property type="evidence" value="ECO:0007669"/>
    <property type="project" value="UniProtKB-KW"/>
</dbReference>
<evidence type="ECO:0000313" key="22">
    <source>
        <dbReference type="Proteomes" id="UP000245489"/>
    </source>
</evidence>
<keyword evidence="13 17" id="KW-0472">Membrane</keyword>
<comment type="caution">
    <text evidence="21">The sequence shown here is derived from an EMBL/GenBank/DDBJ whole genome shotgun (WGS) entry which is preliminary data.</text>
</comment>
<keyword evidence="14" id="KW-0829">Tyrosine-protein kinase</keyword>
<reference evidence="21 22" key="1">
    <citation type="submission" date="2018-05" db="EMBL/GenBank/DDBJ databases">
        <title>Genomic Encyclopedia of Archaeal and Bacterial Type Strains, Phase II (KMG-II): from individual species to whole genera.</title>
        <authorList>
            <person name="Goeker M."/>
        </authorList>
    </citation>
    <scope>NUCLEOTIDE SEQUENCE [LARGE SCALE GENOMIC DNA]</scope>
    <source>
        <strain evidence="21 22">DSM 22214</strain>
    </source>
</reference>
<protein>
    <recommendedName>
        <fullName evidence="4">non-specific protein-tyrosine kinase</fullName>
        <ecNumber evidence="4">2.7.10.2</ecNumber>
    </recommendedName>
</protein>
<dbReference type="Pfam" id="PF02706">
    <property type="entry name" value="Wzz"/>
    <property type="match status" value="1"/>
</dbReference>
<dbReference type="InterPro" id="IPR050445">
    <property type="entry name" value="Bact_polysacc_biosynth/exp"/>
</dbReference>
<evidence type="ECO:0000256" key="11">
    <source>
        <dbReference type="ARBA" id="ARBA00022840"/>
    </source>
</evidence>
<feature type="transmembrane region" description="Helical" evidence="17">
    <location>
        <begin position="488"/>
        <end position="508"/>
    </location>
</feature>
<feature type="coiled-coil region" evidence="16">
    <location>
        <begin position="266"/>
        <end position="293"/>
    </location>
</feature>
<dbReference type="GO" id="GO:0004715">
    <property type="term" value="F:non-membrane spanning protein tyrosine kinase activity"/>
    <property type="evidence" value="ECO:0007669"/>
    <property type="project" value="UniProtKB-EC"/>
</dbReference>
<evidence type="ECO:0000259" key="19">
    <source>
        <dbReference type="Pfam" id="PF13614"/>
    </source>
</evidence>
<evidence type="ECO:0000256" key="5">
    <source>
        <dbReference type="ARBA" id="ARBA00022475"/>
    </source>
</evidence>
<dbReference type="InterPro" id="IPR027417">
    <property type="entry name" value="P-loop_NTPase"/>
</dbReference>
<evidence type="ECO:0000256" key="15">
    <source>
        <dbReference type="ARBA" id="ARBA00051245"/>
    </source>
</evidence>
<organism evidence="21 22">
    <name type="scientific">Arcicella aurantiaca</name>
    <dbReference type="NCBI Taxonomy" id="591202"/>
    <lineage>
        <taxon>Bacteria</taxon>
        <taxon>Pseudomonadati</taxon>
        <taxon>Bacteroidota</taxon>
        <taxon>Cytophagia</taxon>
        <taxon>Cytophagales</taxon>
        <taxon>Flectobacillaceae</taxon>
        <taxon>Arcicella</taxon>
    </lineage>
</organism>
<keyword evidence="16" id="KW-0175">Coiled coil</keyword>
<dbReference type="Pfam" id="PF13807">
    <property type="entry name" value="GNVR"/>
    <property type="match status" value="1"/>
</dbReference>
<keyword evidence="6" id="KW-0997">Cell inner membrane</keyword>
<feature type="transmembrane region" description="Helical" evidence="17">
    <location>
        <begin position="26"/>
        <end position="45"/>
    </location>
</feature>
<keyword evidence="9" id="KW-0547">Nucleotide-binding</keyword>
<dbReference type="NCBIfam" id="TIGR01007">
    <property type="entry name" value="eps_fam"/>
    <property type="match status" value="1"/>
</dbReference>
<evidence type="ECO:0000256" key="2">
    <source>
        <dbReference type="ARBA" id="ARBA00007316"/>
    </source>
</evidence>
<keyword evidence="5" id="KW-1003">Cell membrane</keyword>
<dbReference type="AlphaFoldDB" id="A0A316DVM9"/>
<feature type="domain" description="Tyrosine-protein kinase G-rich" evidence="20">
    <location>
        <begin position="431"/>
        <end position="501"/>
    </location>
</feature>
<dbReference type="EMBL" id="QGGO01000020">
    <property type="protein sequence ID" value="PWK22397.1"/>
    <property type="molecule type" value="Genomic_DNA"/>
</dbReference>
<dbReference type="CDD" id="cd05387">
    <property type="entry name" value="BY-kinase"/>
    <property type="match status" value="1"/>
</dbReference>
<evidence type="ECO:0000256" key="4">
    <source>
        <dbReference type="ARBA" id="ARBA00011903"/>
    </source>
</evidence>
<dbReference type="PANTHER" id="PTHR32309">
    <property type="entry name" value="TYROSINE-PROTEIN KINASE"/>
    <property type="match status" value="1"/>
</dbReference>
<feature type="domain" description="AAA" evidence="19">
    <location>
        <begin position="580"/>
        <end position="699"/>
    </location>
</feature>
<keyword evidence="11" id="KW-0067">ATP-binding</keyword>
<keyword evidence="8 17" id="KW-0812">Transmembrane</keyword>
<evidence type="ECO:0000256" key="1">
    <source>
        <dbReference type="ARBA" id="ARBA00004429"/>
    </source>
</evidence>
<gene>
    <name evidence="21" type="ORF">LV89_03462</name>
</gene>
<accession>A0A316DVM9</accession>
<name>A0A316DVM9_9BACT</name>
<evidence type="ECO:0000313" key="21">
    <source>
        <dbReference type="EMBL" id="PWK22397.1"/>
    </source>
</evidence>
<sequence length="765" mass="86469">MNNIDFFQESEDGFDLKIVLLKYLRYWYWFVIALAIAFAGAFLYLQYSTTIYKVTSVLLIKDDKKGGMGGASEMLKELDISGSNKIVENEMEVLKSRTLFEKVVDDLNLTVSYYSEGNFKDNELFNKSPIIINYSLLNEQAYNHELYIITLDSKKMELLDEEKNSLGKFNYSSSINCPYGKIRVFLKNNHKAIGQTIKIKFAKKETYVEALSKNLHVDLLNPKSTVVQLSMESEVPDKGKAILGKLLEAYSYNALEDKNLESTNTLRFIEDRLHLISKELKDVEGEVETYKTQKGITDLSEEANLFLEKVKENDTQLNEVDVKLKVLEGVEQYLQNSQRGVAPSNLMVSDPVLIGLLEKLNTLELEQEKTSRTTQPQNPFLQTIKAQVKILKQDILDNVANQKKGLGVTKLSFQNLNNRFESSIRAIPKKEREFVSIKRQQGIKESLYLLLLQKREETALSYASTVTDSRVIDSPYSSPGPIKPNKRLVLIIALLSGLSIPIFLINIIDILNDKVQSRKDIEKATNLSIFGEIGLKPKGIQDAVIDLKSRSFLAEQFRILRTNLQYVGASTNQGKSKVFIFTSSTSGEGKSFVSINLAASIATLGKKVALLELDLRKPKISAYLGMSRDRGISNYLVGQLNENDIIQSTKIENLYLLASGPIPPNPAELLSNGRIEELINKLKETYDYVLIDSPPVGLVTDSLILGAYVDACFYLVRHEVTPKQNLAILTDIKFFDKFKSVNVIFNGVNYKNSQEYRYGYGYGYY</sequence>
<evidence type="ECO:0000256" key="7">
    <source>
        <dbReference type="ARBA" id="ARBA00022679"/>
    </source>
</evidence>
<evidence type="ECO:0000256" key="14">
    <source>
        <dbReference type="ARBA" id="ARBA00023137"/>
    </source>
</evidence>
<evidence type="ECO:0000256" key="8">
    <source>
        <dbReference type="ARBA" id="ARBA00022692"/>
    </source>
</evidence>
<keyword evidence="12 17" id="KW-1133">Transmembrane helix</keyword>
<evidence type="ECO:0000256" key="10">
    <source>
        <dbReference type="ARBA" id="ARBA00022777"/>
    </source>
</evidence>
<dbReference type="GO" id="GO:0005886">
    <property type="term" value="C:plasma membrane"/>
    <property type="evidence" value="ECO:0007669"/>
    <property type="project" value="UniProtKB-SubCell"/>
</dbReference>
<dbReference type="InterPro" id="IPR003856">
    <property type="entry name" value="LPS_length_determ_N"/>
</dbReference>
<dbReference type="Gene3D" id="3.40.50.300">
    <property type="entry name" value="P-loop containing nucleotide triphosphate hydrolases"/>
    <property type="match status" value="1"/>
</dbReference>
<evidence type="ECO:0000256" key="16">
    <source>
        <dbReference type="SAM" id="Coils"/>
    </source>
</evidence>
<keyword evidence="22" id="KW-1185">Reference proteome</keyword>
<dbReference type="InterPro" id="IPR025669">
    <property type="entry name" value="AAA_dom"/>
</dbReference>
<evidence type="ECO:0000256" key="12">
    <source>
        <dbReference type="ARBA" id="ARBA00022989"/>
    </source>
</evidence>
<feature type="domain" description="Polysaccharide chain length determinant N-terminal" evidence="18">
    <location>
        <begin position="14"/>
        <end position="107"/>
    </location>
</feature>
<proteinExistence type="inferred from homology"/>